<dbReference type="CDD" id="cd14256">
    <property type="entry name" value="Dockerin_I"/>
    <property type="match status" value="1"/>
</dbReference>
<dbReference type="Gene3D" id="1.10.1330.10">
    <property type="entry name" value="Dockerin domain"/>
    <property type="match status" value="1"/>
</dbReference>
<sequence>MCPLSVLNDRVIRLLPSLDGRSMGRWVNHRRVLLTALLTTGMLALLAGEVMADDLTAMSETYGTDFRRVEVGDLIVFYQQRTVDEAIVEGDYIVHQFDRTTGEFLQERIHWREDVPEQVVPLITREEAESMVYGDIEFTKLYIISPESHVFPLIPVPQNPCWVVRSVYAGRPSITVIDAIQATILGYGVPPPHTAFSLSGPQYFQPCQYSWDDWYENAEYWFNTMGYSTEAIQWPTEEQVRSHVESCSTAMFYELAHGGSYSFASGCVGGVNGEYTYAFEIANWIADYSTVPFTFIGSCDGMCDTASGSFSYEFRKGSTENAVTVGYCHMSLPECDEAWTYSLAWQEALFGYMSLGYTVKAAFDQATADYPMCVRCMQFAGDHDFAAVPVVKRNYEPVLSNGRVTPETLYVDTTCTYSVIYSDPEGDAPVFAYVYVDGDPHAMEPEDDSTYSYTTHLPAGSHDYYFYFDDGCGVRRLPESGIFLGPEVYFRQFIRADANADMLETVADAVYVISYIYRQGPCVCEDACDVNDDGRVTSADAIYLVAFIYRAGPPPPYPFTECGQDTSEDQLRCETHPCVAWGQTLK</sequence>
<evidence type="ECO:0000313" key="1">
    <source>
        <dbReference type="EMBL" id="KPJ50232.1"/>
    </source>
</evidence>
<dbReference type="AlphaFoldDB" id="A0A0S7WJ92"/>
<comment type="caution">
    <text evidence="1">The sequence shown here is derived from an EMBL/GenBank/DDBJ whole genome shotgun (WGS) entry which is preliminary data.</text>
</comment>
<dbReference type="Proteomes" id="UP000051124">
    <property type="component" value="Unassembled WGS sequence"/>
</dbReference>
<name>A0A0S7WJ92_UNCT6</name>
<dbReference type="EMBL" id="LIZT01000027">
    <property type="protein sequence ID" value="KPJ50232.1"/>
    <property type="molecule type" value="Genomic_DNA"/>
</dbReference>
<protein>
    <recommendedName>
        <fullName evidence="3">Dockerin domain-containing protein</fullName>
    </recommendedName>
</protein>
<accession>A0A0S7WJ92</accession>
<dbReference type="SUPFAM" id="SSF63446">
    <property type="entry name" value="Type I dockerin domain"/>
    <property type="match status" value="1"/>
</dbReference>
<dbReference type="GO" id="GO:0000272">
    <property type="term" value="P:polysaccharide catabolic process"/>
    <property type="evidence" value="ECO:0007669"/>
    <property type="project" value="InterPro"/>
</dbReference>
<proteinExistence type="predicted"/>
<organism evidence="1 2">
    <name type="scientific">candidate division TA06 bacterium DG_26</name>
    <dbReference type="NCBI Taxonomy" id="1703771"/>
    <lineage>
        <taxon>Bacteria</taxon>
        <taxon>Bacteria division TA06</taxon>
    </lineage>
</organism>
<gene>
    <name evidence="1" type="ORF">AMJ40_03500</name>
</gene>
<dbReference type="InterPro" id="IPR036439">
    <property type="entry name" value="Dockerin_dom_sf"/>
</dbReference>
<reference evidence="1 2" key="1">
    <citation type="journal article" date="2015" name="Microbiome">
        <title>Genomic resolution of linkages in carbon, nitrogen, and sulfur cycling among widespread estuary sediment bacteria.</title>
        <authorList>
            <person name="Baker B.J."/>
            <person name="Lazar C.S."/>
            <person name="Teske A.P."/>
            <person name="Dick G.J."/>
        </authorList>
    </citation>
    <scope>NUCLEOTIDE SEQUENCE [LARGE SCALE GENOMIC DNA]</scope>
    <source>
        <strain evidence="1">DG_26</strain>
    </source>
</reference>
<evidence type="ECO:0000313" key="2">
    <source>
        <dbReference type="Proteomes" id="UP000051124"/>
    </source>
</evidence>
<evidence type="ECO:0008006" key="3">
    <source>
        <dbReference type="Google" id="ProtNLM"/>
    </source>
</evidence>